<protein>
    <submittedName>
        <fullName evidence="1">Uncharacterized protein</fullName>
    </submittedName>
</protein>
<organism evidence="1 2">
    <name type="scientific">Vararia minispora EC-137</name>
    <dbReference type="NCBI Taxonomy" id="1314806"/>
    <lineage>
        <taxon>Eukaryota</taxon>
        <taxon>Fungi</taxon>
        <taxon>Dikarya</taxon>
        <taxon>Basidiomycota</taxon>
        <taxon>Agaricomycotina</taxon>
        <taxon>Agaricomycetes</taxon>
        <taxon>Russulales</taxon>
        <taxon>Lachnocladiaceae</taxon>
        <taxon>Vararia</taxon>
    </lineage>
</organism>
<comment type="caution">
    <text evidence="1">The sequence shown here is derived from an EMBL/GenBank/DDBJ whole genome shotgun (WGS) entry which is preliminary data.</text>
</comment>
<reference evidence="1" key="2">
    <citation type="journal article" date="2022" name="New Phytol.">
        <title>Evolutionary transition to the ectomycorrhizal habit in the genomes of a hyperdiverse lineage of mushroom-forming fungi.</title>
        <authorList>
            <person name="Looney B."/>
            <person name="Miyauchi S."/>
            <person name="Morin E."/>
            <person name="Drula E."/>
            <person name="Courty P.E."/>
            <person name="Kohler A."/>
            <person name="Kuo A."/>
            <person name="LaButti K."/>
            <person name="Pangilinan J."/>
            <person name="Lipzen A."/>
            <person name="Riley R."/>
            <person name="Andreopoulos W."/>
            <person name="He G."/>
            <person name="Johnson J."/>
            <person name="Nolan M."/>
            <person name="Tritt A."/>
            <person name="Barry K.W."/>
            <person name="Grigoriev I.V."/>
            <person name="Nagy L.G."/>
            <person name="Hibbett D."/>
            <person name="Henrissat B."/>
            <person name="Matheny P.B."/>
            <person name="Labbe J."/>
            <person name="Martin F.M."/>
        </authorList>
    </citation>
    <scope>NUCLEOTIDE SEQUENCE</scope>
    <source>
        <strain evidence="1">EC-137</strain>
    </source>
</reference>
<accession>A0ACB8QF42</accession>
<dbReference type="EMBL" id="MU273629">
    <property type="protein sequence ID" value="KAI0030297.1"/>
    <property type="molecule type" value="Genomic_DNA"/>
</dbReference>
<reference evidence="1" key="1">
    <citation type="submission" date="2021-02" db="EMBL/GenBank/DDBJ databases">
        <authorList>
            <consortium name="DOE Joint Genome Institute"/>
            <person name="Ahrendt S."/>
            <person name="Looney B.P."/>
            <person name="Miyauchi S."/>
            <person name="Morin E."/>
            <person name="Drula E."/>
            <person name="Courty P.E."/>
            <person name="Chicoki N."/>
            <person name="Fauchery L."/>
            <person name="Kohler A."/>
            <person name="Kuo A."/>
            <person name="Labutti K."/>
            <person name="Pangilinan J."/>
            <person name="Lipzen A."/>
            <person name="Riley R."/>
            <person name="Andreopoulos W."/>
            <person name="He G."/>
            <person name="Johnson J."/>
            <person name="Barry K.W."/>
            <person name="Grigoriev I.V."/>
            <person name="Nagy L."/>
            <person name="Hibbett D."/>
            <person name="Henrissat B."/>
            <person name="Matheny P.B."/>
            <person name="Labbe J."/>
            <person name="Martin F."/>
        </authorList>
    </citation>
    <scope>NUCLEOTIDE SEQUENCE</scope>
    <source>
        <strain evidence="1">EC-137</strain>
    </source>
</reference>
<sequence length="1632" mass="177535">MALCSGAPPLDLEQPCIRTFWALLLPASALSVFLLAALPTPRVLKPLTAPFQSFLSVAQAEAYDTDESSVSTSASASTPPRPPLRRTLVLVLTALVETLAWTFVGSLAAAQHAPALRIVRAYVAAAAWLYAAVRPVARPVLTAPYDLFVLLLAHATAAAIVLCGTAYAHGVRGDPLPPSAVLLAQTVDAAVVLGLLGVVMGIPMGLPSARIDPAQIGGAVSPEDYTTLWEWVTFKWVWPLVRKGTRATLSEDDVWNLGPTLRSRPVFVQFARTPGASLLRRILAANSLDLLLDFLGSYASVAANYASPFFLQRILEAIGSLEPGARERAYVFAFLAFLAQVVKTQADLQHLWFGRRAATRIRSELMASIYDKALKRKDFSGIVDAEKDPTKGDDPKAGADIGKIVNLMAGDANRIAMTCSAMYFVYSAPFEILIGSIFLYQLLGWSAFAGFAVLVAAWPLNSFISRRGIRIQRGVMAARDGRMAVLNELVGAVKFIKFFAWEDRWIGRALGAREKEMGWLIKSRLNSIMFSALWSVAPILVSLVSFAVFVLNGNELTVPTAFTAIALFQMIRVPLNVLPSWIVQILQTMVAMNRIATFLGEEEVDGQVSSLKAPPTGAYSDRGEDMYFGLGIESGSFKWNEVAPVEDKDKDAKDKGKDKATQNGAELDRASLTSADAIEHKFELRDISVMFPEGKMAVVTGPTASGKTALLMALLGEMTTLAGRIVMRKDTSRVYTGGLTHTLSYAAQTPWLRHQSIKDNILFGYPLDEARYKKVVEACALLPDLDIFEDGDATEIGARGVSLSGGQKARRVALARAVYAPSKYLLLDDPLSAVDSHTARFLFEKLLRGELLQGRTVVLVTHHVDLVLPGAHYLVRMLDGRIDTQGTVADLRAAGVLEGIAHTEEAEAAQEERAAAAAEQGEKEPSAEEVAVEGEEAAGKKKPRKLVKDEERQAGSVKWTIYKTYLEASSYWTWSVLALLVVLVQVLVVTEKVWVKLWGEAYLNSTVVSPAAGFVSLAFDHLDGPSAGAALPHAVYVHPAQPSIQRLPDAHEHPLFYVGVYAAIGLATALTSVLSTATQYTGALRASRKLFKRLLESVVRATMRWHDTTPTGRMLNRFSKDIETVDSSLASSLQAVNTSMASFVASVLTVAFFFPPFLVPAALIGFVYWRLAIGYLNTGRDLRRMESNSRSPIFSGFGELLEGIVTVRAFAVEKKFLDGLHVKIDVTTKMWYNFWMMNRWLLLNFDMLGATAVLVTTLFALSGLVSAGTAGICITSAMAFTMSIYWTCRFWTGLELDLNSVERVVEYLDLPQEPPAIIEDHRPSPDWPSSASNNLIVVDDLVVKYAPELPAVLHNISFALRAGERVGLLGRTGPGKSTLAMSILRFVDPTSGRILIDGTDITTIGLHDLRSRVTFIPQDATLFSGTLRENLDPFNEHEDLERIEVLHRVSMLTDAAYQSQKGSRQASRAASRPGSPSANSSVTEAAAEASVASATDVDSKAPLSLDTQVSAGGTNFSQGQRQLIAMARALLRHSAIIVLDEATSSIDFATDAKIQKAIREEFGGALLLTVAHRLKTVIDYDRLIVLDKGAVAEFDTPWNLIRKEDGIFRSMCLKSGMFAELEEIAKDKAGAA</sequence>
<evidence type="ECO:0000313" key="1">
    <source>
        <dbReference type="EMBL" id="KAI0030297.1"/>
    </source>
</evidence>
<proteinExistence type="predicted"/>
<keyword evidence="2" id="KW-1185">Reference proteome</keyword>
<name>A0ACB8QF42_9AGAM</name>
<evidence type="ECO:0000313" key="2">
    <source>
        <dbReference type="Proteomes" id="UP000814128"/>
    </source>
</evidence>
<dbReference type="Proteomes" id="UP000814128">
    <property type="component" value="Unassembled WGS sequence"/>
</dbReference>
<gene>
    <name evidence="1" type="ORF">K488DRAFT_54539</name>
</gene>